<keyword evidence="3" id="KW-1185">Reference proteome</keyword>
<protein>
    <submittedName>
        <fullName evidence="2">Uncharacterized protein</fullName>
    </submittedName>
</protein>
<feature type="region of interest" description="Disordered" evidence="1">
    <location>
        <begin position="38"/>
        <end position="62"/>
    </location>
</feature>
<reference evidence="3" key="1">
    <citation type="journal article" date="2019" name="Int. J. Syst. Evol. Microbiol.">
        <title>The Global Catalogue of Microorganisms (GCM) 10K type strain sequencing project: providing services to taxonomists for standard genome sequencing and annotation.</title>
        <authorList>
            <consortium name="The Broad Institute Genomics Platform"/>
            <consortium name="The Broad Institute Genome Sequencing Center for Infectious Disease"/>
            <person name="Wu L."/>
            <person name="Ma J."/>
        </authorList>
    </citation>
    <scope>NUCLEOTIDE SEQUENCE [LARGE SCALE GENOMIC DNA]</scope>
    <source>
        <strain evidence="3">JCM 18304</strain>
    </source>
</reference>
<evidence type="ECO:0000256" key="1">
    <source>
        <dbReference type="SAM" id="MobiDB-lite"/>
    </source>
</evidence>
<dbReference type="EMBL" id="BAABJQ010000032">
    <property type="protein sequence ID" value="GAA5198182.1"/>
    <property type="molecule type" value="Genomic_DNA"/>
</dbReference>
<evidence type="ECO:0000313" key="3">
    <source>
        <dbReference type="Proteomes" id="UP001501570"/>
    </source>
</evidence>
<organism evidence="2 3">
    <name type="scientific">Rugosimonospora acidiphila</name>
    <dbReference type="NCBI Taxonomy" id="556531"/>
    <lineage>
        <taxon>Bacteria</taxon>
        <taxon>Bacillati</taxon>
        <taxon>Actinomycetota</taxon>
        <taxon>Actinomycetes</taxon>
        <taxon>Micromonosporales</taxon>
        <taxon>Micromonosporaceae</taxon>
        <taxon>Rugosimonospora</taxon>
    </lineage>
</organism>
<proteinExistence type="predicted"/>
<dbReference type="Proteomes" id="UP001501570">
    <property type="component" value="Unassembled WGS sequence"/>
</dbReference>
<accession>A0ABP9SKN3</accession>
<comment type="caution">
    <text evidence="2">The sequence shown here is derived from an EMBL/GenBank/DDBJ whole genome shotgun (WGS) entry which is preliminary data.</text>
</comment>
<sequence length="62" mass="6755">MAAIPRWGAGARPFPSRYNPAKEAVALECSIIRTNGERFPRTTEVDPGVQPSDLNRSAISDL</sequence>
<gene>
    <name evidence="2" type="ORF">GCM10023322_70980</name>
</gene>
<name>A0ABP9SKN3_9ACTN</name>
<feature type="compositionally biased region" description="Polar residues" evidence="1">
    <location>
        <begin position="52"/>
        <end position="62"/>
    </location>
</feature>
<evidence type="ECO:0000313" key="2">
    <source>
        <dbReference type="EMBL" id="GAA5198182.1"/>
    </source>
</evidence>